<keyword evidence="3" id="KW-1185">Reference proteome</keyword>
<dbReference type="Proteomes" id="UP000543030">
    <property type="component" value="Unassembled WGS sequence"/>
</dbReference>
<organism evidence="2 3">
    <name type="scientific">Silvimonas terrae</name>
    <dbReference type="NCBI Taxonomy" id="300266"/>
    <lineage>
        <taxon>Bacteria</taxon>
        <taxon>Pseudomonadati</taxon>
        <taxon>Pseudomonadota</taxon>
        <taxon>Betaproteobacteria</taxon>
        <taxon>Neisseriales</taxon>
        <taxon>Chitinibacteraceae</taxon>
        <taxon>Silvimonas</taxon>
    </lineage>
</organism>
<dbReference type="Pfam" id="PF09951">
    <property type="entry name" value="Imm33"/>
    <property type="match status" value="1"/>
</dbReference>
<dbReference type="EMBL" id="JACHHN010000003">
    <property type="protein sequence ID" value="MBB5190827.1"/>
    <property type="molecule type" value="Genomic_DNA"/>
</dbReference>
<dbReference type="RefSeq" id="WP_184099247.1">
    <property type="nucleotide sequence ID" value="NZ_JACHHN010000003.1"/>
</dbReference>
<name>A0A840RCY0_9NEIS</name>
<evidence type="ECO:0000313" key="3">
    <source>
        <dbReference type="Proteomes" id="UP000543030"/>
    </source>
</evidence>
<comment type="caution">
    <text evidence="2">The sequence shown here is derived from an EMBL/GenBank/DDBJ whole genome shotgun (WGS) entry which is preliminary data.</text>
</comment>
<reference evidence="2 3" key="1">
    <citation type="submission" date="2020-08" db="EMBL/GenBank/DDBJ databases">
        <title>Genomic Encyclopedia of Type Strains, Phase IV (KMG-IV): sequencing the most valuable type-strain genomes for metagenomic binning, comparative biology and taxonomic classification.</title>
        <authorList>
            <person name="Goeker M."/>
        </authorList>
    </citation>
    <scope>NUCLEOTIDE SEQUENCE [LARGE SCALE GENOMIC DNA]</scope>
    <source>
        <strain evidence="2 3">DSM 18233</strain>
    </source>
</reference>
<proteinExistence type="predicted"/>
<dbReference type="AlphaFoldDB" id="A0A840RCY0"/>
<sequence>MANWSLDGAAAVAAQFPYTFNAPSEVALKALAPGQRVQLGVKLAGASQPLPAAVTIKLVSGAGQFGGVFDNPIADAGINSGDSVAFAHGHILRIENDTTPNPLAQYQTYCLVSNQVLKLGRPVGFLYREEAESKEDSGWCMTAGDESEDYMDSPANVSYVTLGAVLNVDDSIVNLLDSPAGAEFVRVGETRMFVAP</sequence>
<feature type="domain" description="Immunity protein Imm33" evidence="1">
    <location>
        <begin position="110"/>
        <end position="190"/>
    </location>
</feature>
<dbReference type="PANTHER" id="PTHR38743:SF2">
    <property type="entry name" value="DUF2185 DOMAIN-CONTAINING PROTEIN"/>
    <property type="match status" value="1"/>
</dbReference>
<evidence type="ECO:0000259" key="1">
    <source>
        <dbReference type="Pfam" id="PF09951"/>
    </source>
</evidence>
<protein>
    <recommendedName>
        <fullName evidence="1">Immunity protein Imm33 domain-containing protein</fullName>
    </recommendedName>
</protein>
<gene>
    <name evidence="2" type="ORF">HNQ50_001550</name>
</gene>
<dbReference type="PANTHER" id="PTHR38743">
    <property type="entry name" value="SIMILAR TO GLYOXYLASE I FAMILY PROTEIN"/>
    <property type="match status" value="1"/>
</dbReference>
<evidence type="ECO:0000313" key="2">
    <source>
        <dbReference type="EMBL" id="MBB5190827.1"/>
    </source>
</evidence>
<accession>A0A840RCY0</accession>
<dbReference type="InterPro" id="IPR018689">
    <property type="entry name" value="Imm33_dom"/>
</dbReference>